<evidence type="ECO:0000313" key="2">
    <source>
        <dbReference type="EMBL" id="KAH1082765.1"/>
    </source>
</evidence>
<organism evidence="2 3">
    <name type="scientific">Gossypium stocksii</name>
    <dbReference type="NCBI Taxonomy" id="47602"/>
    <lineage>
        <taxon>Eukaryota</taxon>
        <taxon>Viridiplantae</taxon>
        <taxon>Streptophyta</taxon>
        <taxon>Embryophyta</taxon>
        <taxon>Tracheophyta</taxon>
        <taxon>Spermatophyta</taxon>
        <taxon>Magnoliopsida</taxon>
        <taxon>eudicotyledons</taxon>
        <taxon>Gunneridae</taxon>
        <taxon>Pentapetalae</taxon>
        <taxon>rosids</taxon>
        <taxon>malvids</taxon>
        <taxon>Malvales</taxon>
        <taxon>Malvaceae</taxon>
        <taxon>Malvoideae</taxon>
        <taxon>Gossypium</taxon>
    </lineage>
</organism>
<comment type="caution">
    <text evidence="2">The sequence shown here is derived from an EMBL/GenBank/DDBJ whole genome shotgun (WGS) entry which is preliminary data.</text>
</comment>
<reference evidence="2 3" key="1">
    <citation type="journal article" date="2021" name="Plant Biotechnol. J.">
        <title>Multi-omics assisted identification of the key and species-specific regulatory components of drought-tolerant mechanisms in Gossypium stocksii.</title>
        <authorList>
            <person name="Yu D."/>
            <person name="Ke L."/>
            <person name="Zhang D."/>
            <person name="Wu Y."/>
            <person name="Sun Y."/>
            <person name="Mei J."/>
            <person name="Sun J."/>
            <person name="Sun Y."/>
        </authorList>
    </citation>
    <scope>NUCLEOTIDE SEQUENCE [LARGE SCALE GENOMIC DNA]</scope>
    <source>
        <strain evidence="3">cv. E1</strain>
        <tissue evidence="2">Leaf</tissue>
    </source>
</reference>
<feature type="region of interest" description="Disordered" evidence="1">
    <location>
        <begin position="1"/>
        <end position="76"/>
    </location>
</feature>
<keyword evidence="3" id="KW-1185">Reference proteome</keyword>
<dbReference type="Proteomes" id="UP000828251">
    <property type="component" value="Unassembled WGS sequence"/>
</dbReference>
<gene>
    <name evidence="2" type="ORF">J1N35_022526</name>
</gene>
<protein>
    <submittedName>
        <fullName evidence="2">Uncharacterized protein</fullName>
    </submittedName>
</protein>
<sequence>MIRKTLYNLEFTSSPEKPAHGENKEDSEDLHENPQETKIEPELENESERVAKLEDEPIKEPTLTKIPFPSRLEEKK</sequence>
<evidence type="ECO:0000256" key="1">
    <source>
        <dbReference type="SAM" id="MobiDB-lite"/>
    </source>
</evidence>
<proteinExistence type="predicted"/>
<dbReference type="EMBL" id="JAIQCV010000007">
    <property type="protein sequence ID" value="KAH1082765.1"/>
    <property type="molecule type" value="Genomic_DNA"/>
</dbReference>
<accession>A0A9D4A318</accession>
<name>A0A9D4A318_9ROSI</name>
<evidence type="ECO:0000313" key="3">
    <source>
        <dbReference type="Proteomes" id="UP000828251"/>
    </source>
</evidence>
<feature type="compositionally biased region" description="Basic and acidic residues" evidence="1">
    <location>
        <begin position="17"/>
        <end position="59"/>
    </location>
</feature>
<dbReference type="AlphaFoldDB" id="A0A9D4A318"/>